<dbReference type="AlphaFoldDB" id="A0A4U9UGH7"/>
<evidence type="ECO:0000313" key="2">
    <source>
        <dbReference type="EMBL" id="VTR31129.1"/>
    </source>
</evidence>
<gene>
    <name evidence="1" type="ORF">ABTW24_01270</name>
    <name evidence="2" type="ORF">NCTC11429_00780</name>
</gene>
<keyword evidence="4" id="KW-1185">Reference proteome</keyword>
<dbReference type="Proteomes" id="UP000308196">
    <property type="component" value="Chromosome"/>
</dbReference>
<evidence type="ECO:0000313" key="3">
    <source>
        <dbReference type="Proteomes" id="UP000308196"/>
    </source>
</evidence>
<proteinExistence type="predicted"/>
<reference evidence="2 3" key="1">
    <citation type="submission" date="2019-05" db="EMBL/GenBank/DDBJ databases">
        <authorList>
            <consortium name="Pathogen Informatics"/>
        </authorList>
    </citation>
    <scope>NUCLEOTIDE SEQUENCE [LARGE SCALE GENOMIC DNA]</scope>
    <source>
        <strain evidence="2 3">NCTC11429</strain>
    </source>
</reference>
<organism evidence="2 3">
    <name type="scientific">Sphingobacterium thalpophilum</name>
    <dbReference type="NCBI Taxonomy" id="259"/>
    <lineage>
        <taxon>Bacteria</taxon>
        <taxon>Pseudomonadati</taxon>
        <taxon>Bacteroidota</taxon>
        <taxon>Sphingobacteriia</taxon>
        <taxon>Sphingobacteriales</taxon>
        <taxon>Sphingobacteriaceae</taxon>
        <taxon>Sphingobacterium</taxon>
    </lineage>
</organism>
<name>A0A4U9UGH7_9SPHI</name>
<dbReference type="EMBL" id="LR590484">
    <property type="protein sequence ID" value="VTR31129.1"/>
    <property type="molecule type" value="Genomic_DNA"/>
</dbReference>
<dbReference type="EMBL" id="JBEOQB010000001">
    <property type="protein sequence ID" value="MEZ0450224.1"/>
    <property type="molecule type" value="Genomic_DNA"/>
</dbReference>
<protein>
    <submittedName>
        <fullName evidence="2">Carbamoyl phosphate synthase-like protein</fullName>
    </submittedName>
</protein>
<dbReference type="KEGG" id="stha:NCTC11429_00780"/>
<accession>A0A4U9UGH7</accession>
<dbReference type="STRING" id="1123265.GCA_000686625_02970"/>
<evidence type="ECO:0000313" key="1">
    <source>
        <dbReference type="EMBL" id="MEZ0450224.1"/>
    </source>
</evidence>
<dbReference type="RefSeq" id="WP_028072559.1">
    <property type="nucleotide sequence ID" value="NZ_CP158797.1"/>
</dbReference>
<sequence length="160" mass="17950">MKKILITFGTRPLAMRVAKRLAQDFEILYASSEEIPELLLRSGKYFRIPKGLQPTFAHELLKLSLDKQVDYVLPLGGFELEPLAEAKMLFEEYQISLLVPDKDKLADIPLMENPPAELPYVLLNKGEDVFAAGHYEQTLDGLFVTSDSGQDYALACVSKS</sequence>
<evidence type="ECO:0000313" key="4">
    <source>
        <dbReference type="Proteomes" id="UP001566204"/>
    </source>
</evidence>
<reference evidence="1 4" key="2">
    <citation type="submission" date="2024-06" db="EMBL/GenBank/DDBJ databases">
        <title>Soil Sphingobacterium thalpophilum.</title>
        <authorList>
            <person name="Yang J."/>
            <person name="Li J."/>
        </authorList>
    </citation>
    <scope>NUCLEOTIDE SEQUENCE [LARGE SCALE GENOMIC DNA]</scope>
    <source>
        <strain evidence="1 4">22g91tb</strain>
    </source>
</reference>
<dbReference type="Gene3D" id="3.40.50.20">
    <property type="match status" value="1"/>
</dbReference>
<dbReference type="GeneID" id="78461573"/>
<dbReference type="Proteomes" id="UP001566204">
    <property type="component" value="Unassembled WGS sequence"/>
</dbReference>